<accession>A0A699UZG4</accession>
<evidence type="ECO:0000313" key="2">
    <source>
        <dbReference type="EMBL" id="GFD26938.1"/>
    </source>
</evidence>
<dbReference type="AlphaFoldDB" id="A0A699UZG4"/>
<comment type="caution">
    <text evidence="2">The sequence shown here is derived from an EMBL/GenBank/DDBJ whole genome shotgun (WGS) entry which is preliminary data.</text>
</comment>
<protein>
    <submittedName>
        <fullName evidence="2">Uncharacterized protein</fullName>
    </submittedName>
</protein>
<gene>
    <name evidence="2" type="ORF">Tci_898907</name>
</gene>
<reference evidence="2" key="1">
    <citation type="journal article" date="2019" name="Sci. Rep.">
        <title>Draft genome of Tanacetum cinerariifolium, the natural source of mosquito coil.</title>
        <authorList>
            <person name="Yamashiro T."/>
            <person name="Shiraishi A."/>
            <person name="Satake H."/>
            <person name="Nakayama K."/>
        </authorList>
    </citation>
    <scope>NUCLEOTIDE SEQUENCE</scope>
</reference>
<feature type="region of interest" description="Disordered" evidence="1">
    <location>
        <begin position="1"/>
        <end position="21"/>
    </location>
</feature>
<sequence>MKKGGAEKDTKPRKKVTYPTCNTRSSPKALFNAMSCLTNERKRCLKQMGFERYINFPIVELPSTLAYHVIENFHTPSMELRLQKGSVKATRQKVHDILSIPMGNTKLQDLEQRDANDPFIVEWEAQYSW</sequence>
<name>A0A699UZG4_TANCI</name>
<proteinExistence type="predicted"/>
<evidence type="ECO:0000256" key="1">
    <source>
        <dbReference type="SAM" id="MobiDB-lite"/>
    </source>
</evidence>
<feature type="compositionally biased region" description="Basic and acidic residues" evidence="1">
    <location>
        <begin position="1"/>
        <end position="10"/>
    </location>
</feature>
<organism evidence="2">
    <name type="scientific">Tanacetum cinerariifolium</name>
    <name type="common">Dalmatian daisy</name>
    <name type="synonym">Chrysanthemum cinerariifolium</name>
    <dbReference type="NCBI Taxonomy" id="118510"/>
    <lineage>
        <taxon>Eukaryota</taxon>
        <taxon>Viridiplantae</taxon>
        <taxon>Streptophyta</taxon>
        <taxon>Embryophyta</taxon>
        <taxon>Tracheophyta</taxon>
        <taxon>Spermatophyta</taxon>
        <taxon>Magnoliopsida</taxon>
        <taxon>eudicotyledons</taxon>
        <taxon>Gunneridae</taxon>
        <taxon>Pentapetalae</taxon>
        <taxon>asterids</taxon>
        <taxon>campanulids</taxon>
        <taxon>Asterales</taxon>
        <taxon>Asteraceae</taxon>
        <taxon>Asteroideae</taxon>
        <taxon>Anthemideae</taxon>
        <taxon>Anthemidinae</taxon>
        <taxon>Tanacetum</taxon>
    </lineage>
</organism>
<dbReference type="EMBL" id="BKCJ011372882">
    <property type="protein sequence ID" value="GFD26938.1"/>
    <property type="molecule type" value="Genomic_DNA"/>
</dbReference>